<keyword evidence="2" id="KW-0812">Transmembrane</keyword>
<keyword evidence="2" id="KW-0472">Membrane</keyword>
<reference evidence="3 4" key="1">
    <citation type="journal article" date="2012" name="J. Bacteriol.">
        <title>Draft Genome Sequence of the Extremely Halophilic Archaeon Halogranum salarium B-1T.</title>
        <authorList>
            <person name="Kim K.K."/>
            <person name="Lee K.C."/>
            <person name="Lee J.S."/>
        </authorList>
    </citation>
    <scope>NUCLEOTIDE SEQUENCE [LARGE SCALE GENOMIC DNA]</scope>
    <source>
        <strain evidence="3 4">B-1</strain>
    </source>
</reference>
<dbReference type="AlphaFoldDB" id="J3JGG3"/>
<feature type="transmembrane region" description="Helical" evidence="2">
    <location>
        <begin position="46"/>
        <end position="64"/>
    </location>
</feature>
<evidence type="ECO:0000256" key="1">
    <source>
        <dbReference type="SAM" id="MobiDB-lite"/>
    </source>
</evidence>
<dbReference type="Proteomes" id="UP000007813">
    <property type="component" value="Unassembled WGS sequence"/>
</dbReference>
<feature type="region of interest" description="Disordered" evidence="1">
    <location>
        <begin position="155"/>
        <end position="178"/>
    </location>
</feature>
<evidence type="ECO:0000313" key="3">
    <source>
        <dbReference type="EMBL" id="EJN60076.1"/>
    </source>
</evidence>
<gene>
    <name evidence="3" type="ORF">HSB1_06790</name>
</gene>
<comment type="caution">
    <text evidence="3">The sequence shown here is derived from an EMBL/GenBank/DDBJ whole genome shotgun (WGS) entry which is preliminary data.</text>
</comment>
<proteinExistence type="predicted"/>
<protein>
    <submittedName>
        <fullName evidence="3">Uncharacterized protein</fullName>
    </submittedName>
</protein>
<feature type="transmembrane region" description="Helical" evidence="2">
    <location>
        <begin position="20"/>
        <end position="40"/>
    </location>
</feature>
<feature type="compositionally biased region" description="Low complexity" evidence="1">
    <location>
        <begin position="161"/>
        <end position="170"/>
    </location>
</feature>
<accession>J3JGG3</accession>
<organism evidence="3 4">
    <name type="scientific">Halogranum salarium B-1</name>
    <dbReference type="NCBI Taxonomy" id="1210908"/>
    <lineage>
        <taxon>Archaea</taxon>
        <taxon>Methanobacteriati</taxon>
        <taxon>Methanobacteriota</taxon>
        <taxon>Stenosarchaea group</taxon>
        <taxon>Halobacteria</taxon>
        <taxon>Halobacteriales</taxon>
        <taxon>Haloferacaceae</taxon>
    </lineage>
</organism>
<feature type="transmembrane region" description="Helical" evidence="2">
    <location>
        <begin position="104"/>
        <end position="125"/>
    </location>
</feature>
<name>J3JGG3_9EURY</name>
<keyword evidence="2" id="KW-1133">Transmembrane helix</keyword>
<dbReference type="EMBL" id="ALJD01000003">
    <property type="protein sequence ID" value="EJN60076.1"/>
    <property type="molecule type" value="Genomic_DNA"/>
</dbReference>
<evidence type="ECO:0000256" key="2">
    <source>
        <dbReference type="SAM" id="Phobius"/>
    </source>
</evidence>
<evidence type="ECO:0000313" key="4">
    <source>
        <dbReference type="Proteomes" id="UP000007813"/>
    </source>
</evidence>
<sequence>MQIRRQILFTAIRRRDMNRAKLATGLSGLAGTAFLVYGLAVTRREGLTLGAVLVLLGGLLYVSIAARNAIRGEFETWAIENDSALWVYGFRSHPRRRRRSPVRLNLLITQSAVISTTAFSTTFVARNGFRRSMSQSNAGCSQKCRISMCRRDPVIPVRPTSSASNSSGNRSYRRRSASKFSNTFALPVESAPRRETT</sequence>